<protein>
    <submittedName>
        <fullName evidence="2">Uncharacterized protein</fullName>
    </submittedName>
</protein>
<dbReference type="VEuPathDB" id="FungiDB:YALI1_E12013g"/>
<accession>A0A1D8NHS9</accession>
<dbReference type="AlphaFoldDB" id="A0A1D8NHS9"/>
<proteinExistence type="predicted"/>
<dbReference type="Proteomes" id="UP000182444">
    <property type="component" value="Chromosome 1E"/>
</dbReference>
<dbReference type="EMBL" id="CP017557">
    <property type="protein sequence ID" value="AOW05186.1"/>
    <property type="molecule type" value="Genomic_DNA"/>
</dbReference>
<dbReference type="GeneID" id="94583564"/>
<evidence type="ECO:0000313" key="2">
    <source>
        <dbReference type="EMBL" id="AOW05186.1"/>
    </source>
</evidence>
<name>A0A1D8NHS9_YARLL</name>
<sequence>MAELGKSLSAPRLTDRFFNKAGSPSDERTVTSSPESKPTLLSVRLNSSPTSFRRISKTQLETVDWASSYDESLGY</sequence>
<gene>
    <name evidence="2" type="ORF">YALI1_E12013g</name>
</gene>
<reference evidence="2 3" key="1">
    <citation type="journal article" date="2016" name="PLoS ONE">
        <title>Sequence Assembly of Yarrowia lipolytica Strain W29/CLIB89 Shows Transposable Element Diversity.</title>
        <authorList>
            <person name="Magnan C."/>
            <person name="Yu J."/>
            <person name="Chang I."/>
            <person name="Jahn E."/>
            <person name="Kanomata Y."/>
            <person name="Wu J."/>
            <person name="Zeller M."/>
            <person name="Oakes M."/>
            <person name="Baldi P."/>
            <person name="Sandmeyer S."/>
        </authorList>
    </citation>
    <scope>NUCLEOTIDE SEQUENCE [LARGE SCALE GENOMIC DNA]</scope>
    <source>
        <strain evidence="3">CLIB89(W29)</strain>
    </source>
</reference>
<organism evidence="2 3">
    <name type="scientific">Yarrowia lipolytica</name>
    <name type="common">Candida lipolytica</name>
    <dbReference type="NCBI Taxonomy" id="4952"/>
    <lineage>
        <taxon>Eukaryota</taxon>
        <taxon>Fungi</taxon>
        <taxon>Dikarya</taxon>
        <taxon>Ascomycota</taxon>
        <taxon>Saccharomycotina</taxon>
        <taxon>Dipodascomycetes</taxon>
        <taxon>Dipodascales</taxon>
        <taxon>Dipodascales incertae sedis</taxon>
        <taxon>Yarrowia</taxon>
    </lineage>
</organism>
<dbReference type="RefSeq" id="XP_068139055.1">
    <property type="nucleotide sequence ID" value="XM_068282954.1"/>
</dbReference>
<evidence type="ECO:0000313" key="3">
    <source>
        <dbReference type="Proteomes" id="UP000182444"/>
    </source>
</evidence>
<evidence type="ECO:0000256" key="1">
    <source>
        <dbReference type="SAM" id="MobiDB-lite"/>
    </source>
</evidence>
<feature type="region of interest" description="Disordered" evidence="1">
    <location>
        <begin position="15"/>
        <end position="44"/>
    </location>
</feature>